<protein>
    <submittedName>
        <fullName evidence="1">Uncharacterized protein</fullName>
    </submittedName>
</protein>
<reference evidence="1" key="2">
    <citation type="journal article" date="2015" name="Fish Shellfish Immunol.">
        <title>Early steps in the European eel (Anguilla anguilla)-Vibrio vulnificus interaction in the gills: Role of the RtxA13 toxin.</title>
        <authorList>
            <person name="Callol A."/>
            <person name="Pajuelo D."/>
            <person name="Ebbesson L."/>
            <person name="Teles M."/>
            <person name="MacKenzie S."/>
            <person name="Amaro C."/>
        </authorList>
    </citation>
    <scope>NUCLEOTIDE SEQUENCE</scope>
</reference>
<evidence type="ECO:0000313" key="1">
    <source>
        <dbReference type="EMBL" id="JAH88536.1"/>
    </source>
</evidence>
<sequence length="50" mass="5800">MLARRFQRVTLPFKVISLPNLTVFAQENTELTLARLQHSHLLIIIITQTI</sequence>
<accession>A0A0E9WE03</accession>
<name>A0A0E9WE03_ANGAN</name>
<reference evidence="1" key="1">
    <citation type="submission" date="2014-11" db="EMBL/GenBank/DDBJ databases">
        <authorList>
            <person name="Amaro Gonzalez C."/>
        </authorList>
    </citation>
    <scope>NUCLEOTIDE SEQUENCE</scope>
</reference>
<proteinExistence type="predicted"/>
<dbReference type="AlphaFoldDB" id="A0A0E9WE03"/>
<dbReference type="EMBL" id="GBXM01020041">
    <property type="protein sequence ID" value="JAH88536.1"/>
    <property type="molecule type" value="Transcribed_RNA"/>
</dbReference>
<organism evidence="1">
    <name type="scientific">Anguilla anguilla</name>
    <name type="common">European freshwater eel</name>
    <name type="synonym">Muraena anguilla</name>
    <dbReference type="NCBI Taxonomy" id="7936"/>
    <lineage>
        <taxon>Eukaryota</taxon>
        <taxon>Metazoa</taxon>
        <taxon>Chordata</taxon>
        <taxon>Craniata</taxon>
        <taxon>Vertebrata</taxon>
        <taxon>Euteleostomi</taxon>
        <taxon>Actinopterygii</taxon>
        <taxon>Neopterygii</taxon>
        <taxon>Teleostei</taxon>
        <taxon>Anguilliformes</taxon>
        <taxon>Anguillidae</taxon>
        <taxon>Anguilla</taxon>
    </lineage>
</organism>